<dbReference type="PANTHER" id="PTHR13280">
    <property type="entry name" value="PHOSPHOFURIN ACIDIC CLUSTER SORTING PROTEIN"/>
    <property type="match status" value="1"/>
</dbReference>
<name>A0A8J2P289_9HEXA</name>
<dbReference type="Proteomes" id="UP000708208">
    <property type="component" value="Unassembled WGS sequence"/>
</dbReference>
<dbReference type="InterPro" id="IPR019381">
    <property type="entry name" value="PACS1/2_C"/>
</dbReference>
<feature type="compositionally biased region" description="Polar residues" evidence="1">
    <location>
        <begin position="34"/>
        <end position="43"/>
    </location>
</feature>
<accession>A0A8J2P289</accession>
<dbReference type="OrthoDB" id="28829at2759"/>
<comment type="caution">
    <text evidence="3">The sequence shown here is derived from an EMBL/GenBank/DDBJ whole genome shotgun (WGS) entry which is preliminary data.</text>
</comment>
<evidence type="ECO:0000313" key="4">
    <source>
        <dbReference type="Proteomes" id="UP000708208"/>
    </source>
</evidence>
<dbReference type="GO" id="GO:0072659">
    <property type="term" value="P:protein localization to plasma membrane"/>
    <property type="evidence" value="ECO:0007669"/>
    <property type="project" value="TreeGrafter"/>
</dbReference>
<feature type="compositionally biased region" description="Polar residues" evidence="1">
    <location>
        <begin position="7"/>
        <end position="16"/>
    </location>
</feature>
<sequence>MPPFFASSRSLIQQNAIPEKPALTSDEQRDSDSWTEPDQQSGESPKLNVRSPGMSPSFSMATTSSVVPSSLPLTTPSRIVNDTLGLYSKSKPGSISDQVAKALPADEGFPDLVVLVSLESTLGPGIFVTLADRGVKVLGIESEADLRVAFPHIVGKVQKFCNNNAKAPSPLTVVAIGNEAFLNAITKHFVTQLSSRPHDWQSYFSFLYSPFTTGGSVWKLLCHKDPEYGQTFNDFKQNVARQMKWLCVFSPMLKWQWSVDS</sequence>
<feature type="domain" description="Phosphofurin acidic cluster sorting protein 1/2 C-terminal" evidence="2">
    <location>
        <begin position="96"/>
        <end position="236"/>
    </location>
</feature>
<dbReference type="PANTHER" id="PTHR13280:SF17">
    <property type="entry name" value="KRUEPPEL TARGET AT 95D, ISOFORM A"/>
    <property type="match status" value="1"/>
</dbReference>
<dbReference type="AlphaFoldDB" id="A0A8J2P289"/>
<organism evidence="3 4">
    <name type="scientific">Allacma fusca</name>
    <dbReference type="NCBI Taxonomy" id="39272"/>
    <lineage>
        <taxon>Eukaryota</taxon>
        <taxon>Metazoa</taxon>
        <taxon>Ecdysozoa</taxon>
        <taxon>Arthropoda</taxon>
        <taxon>Hexapoda</taxon>
        <taxon>Collembola</taxon>
        <taxon>Symphypleona</taxon>
        <taxon>Sminthuridae</taxon>
        <taxon>Allacma</taxon>
    </lineage>
</organism>
<protein>
    <recommendedName>
        <fullName evidence="2">Phosphofurin acidic cluster sorting protein 1/2 C-terminal domain-containing protein</fullName>
    </recommendedName>
</protein>
<evidence type="ECO:0000256" key="1">
    <source>
        <dbReference type="SAM" id="MobiDB-lite"/>
    </source>
</evidence>
<dbReference type="Pfam" id="PF10254">
    <property type="entry name" value="Pacs-1"/>
    <property type="match status" value="1"/>
</dbReference>
<proteinExistence type="predicted"/>
<gene>
    <name evidence="3" type="ORF">AFUS01_LOCUS23923</name>
</gene>
<feature type="compositionally biased region" description="Polar residues" evidence="1">
    <location>
        <begin position="54"/>
        <end position="72"/>
    </location>
</feature>
<evidence type="ECO:0000259" key="2">
    <source>
        <dbReference type="Pfam" id="PF10254"/>
    </source>
</evidence>
<feature type="region of interest" description="Disordered" evidence="1">
    <location>
        <begin position="1"/>
        <end position="72"/>
    </location>
</feature>
<evidence type="ECO:0000313" key="3">
    <source>
        <dbReference type="EMBL" id="CAG7785291.1"/>
    </source>
</evidence>
<feature type="non-terminal residue" evidence="3">
    <location>
        <position position="1"/>
    </location>
</feature>
<keyword evidence="4" id="KW-1185">Reference proteome</keyword>
<dbReference type="EMBL" id="CAJVCH010293079">
    <property type="protein sequence ID" value="CAG7785291.1"/>
    <property type="molecule type" value="Genomic_DNA"/>
</dbReference>
<reference evidence="3" key="1">
    <citation type="submission" date="2021-06" db="EMBL/GenBank/DDBJ databases">
        <authorList>
            <person name="Hodson N. C."/>
            <person name="Mongue J. A."/>
            <person name="Jaron S. K."/>
        </authorList>
    </citation>
    <scope>NUCLEOTIDE SEQUENCE</scope>
</reference>